<dbReference type="EMBL" id="JAYWIO010000003">
    <property type="protein sequence ID" value="KAK7273228.1"/>
    <property type="molecule type" value="Genomic_DNA"/>
</dbReference>
<dbReference type="GO" id="GO:0000381">
    <property type="term" value="P:regulation of alternative mRNA splicing, via spliceosome"/>
    <property type="evidence" value="ECO:0007669"/>
    <property type="project" value="InterPro"/>
</dbReference>
<reference evidence="8 9" key="1">
    <citation type="submission" date="2024-01" db="EMBL/GenBank/DDBJ databases">
        <title>The genomes of 5 underutilized Papilionoideae crops provide insights into root nodulation and disease resistanc.</title>
        <authorList>
            <person name="Yuan L."/>
        </authorList>
    </citation>
    <scope>NUCLEOTIDE SEQUENCE [LARGE SCALE GENOMIC DNA]</scope>
    <source>
        <strain evidence="8">ZHUSHIDOU_FW_LH</strain>
        <tissue evidence="8">Leaf</tissue>
    </source>
</reference>
<evidence type="ECO:0000313" key="8">
    <source>
        <dbReference type="EMBL" id="KAK7273228.1"/>
    </source>
</evidence>
<keyword evidence="7" id="KW-1133">Transmembrane helix</keyword>
<dbReference type="GO" id="GO:0006397">
    <property type="term" value="P:mRNA processing"/>
    <property type="evidence" value="ECO:0007669"/>
    <property type="project" value="UniProtKB-KW"/>
</dbReference>
<keyword evidence="9" id="KW-1185">Reference proteome</keyword>
<evidence type="ECO:0000256" key="1">
    <source>
        <dbReference type="ARBA" id="ARBA00004123"/>
    </source>
</evidence>
<accession>A0AAN9FJR8</accession>
<dbReference type="PANTHER" id="PTHR15217">
    <property type="entry name" value="WILMS' TUMOR 1-ASSOCIATING PROTEIN"/>
    <property type="match status" value="1"/>
</dbReference>
<protein>
    <submittedName>
        <fullName evidence="8">Uncharacterized protein</fullName>
    </submittedName>
</protein>
<feature type="transmembrane region" description="Helical" evidence="7">
    <location>
        <begin position="49"/>
        <end position="69"/>
    </location>
</feature>
<dbReference type="Proteomes" id="UP001372338">
    <property type="component" value="Unassembled WGS sequence"/>
</dbReference>
<feature type="coiled-coil region" evidence="6">
    <location>
        <begin position="69"/>
        <end position="117"/>
    </location>
</feature>
<dbReference type="GO" id="GO:0008380">
    <property type="term" value="P:RNA splicing"/>
    <property type="evidence" value="ECO:0007669"/>
    <property type="project" value="UniProtKB-KW"/>
</dbReference>
<gene>
    <name evidence="8" type="ORF">RIF29_14277</name>
</gene>
<feature type="transmembrane region" description="Helical" evidence="7">
    <location>
        <begin position="21"/>
        <end position="37"/>
    </location>
</feature>
<dbReference type="GO" id="GO:0005634">
    <property type="term" value="C:nucleus"/>
    <property type="evidence" value="ECO:0007669"/>
    <property type="project" value="UniProtKB-SubCell"/>
</dbReference>
<dbReference type="InterPro" id="IPR033757">
    <property type="entry name" value="WTAP"/>
</dbReference>
<evidence type="ECO:0000256" key="4">
    <source>
        <dbReference type="ARBA" id="ARBA00023187"/>
    </source>
</evidence>
<sequence>MNLRLQNLRFRHGALHFRMNLTYLLGPHLVSLYLVFLKVTCELIVHDPVLFTVASFLFFVAPKLVNNYLQSLKSREESLREQLEKAKKKEAAFIVTFAKREQEIAELKSAVLDLKAQLHLASMQYFEDCQYTYYFVELLNEVKDEWATYVLDELP</sequence>
<name>A0AAN9FJR8_CROPI</name>
<comment type="caution">
    <text evidence="8">The sequence shown here is derived from an EMBL/GenBank/DDBJ whole genome shotgun (WGS) entry which is preliminary data.</text>
</comment>
<evidence type="ECO:0000256" key="6">
    <source>
        <dbReference type="SAM" id="Coils"/>
    </source>
</evidence>
<proteinExistence type="inferred from homology"/>
<keyword evidence="3" id="KW-0507">mRNA processing</keyword>
<keyword evidence="4" id="KW-0508">mRNA splicing</keyword>
<dbReference type="AlphaFoldDB" id="A0AAN9FJR8"/>
<organism evidence="8 9">
    <name type="scientific">Crotalaria pallida</name>
    <name type="common">Smooth rattlebox</name>
    <name type="synonym">Crotalaria striata</name>
    <dbReference type="NCBI Taxonomy" id="3830"/>
    <lineage>
        <taxon>Eukaryota</taxon>
        <taxon>Viridiplantae</taxon>
        <taxon>Streptophyta</taxon>
        <taxon>Embryophyta</taxon>
        <taxon>Tracheophyta</taxon>
        <taxon>Spermatophyta</taxon>
        <taxon>Magnoliopsida</taxon>
        <taxon>eudicotyledons</taxon>
        <taxon>Gunneridae</taxon>
        <taxon>Pentapetalae</taxon>
        <taxon>rosids</taxon>
        <taxon>fabids</taxon>
        <taxon>Fabales</taxon>
        <taxon>Fabaceae</taxon>
        <taxon>Papilionoideae</taxon>
        <taxon>50 kb inversion clade</taxon>
        <taxon>genistoids sensu lato</taxon>
        <taxon>core genistoids</taxon>
        <taxon>Crotalarieae</taxon>
        <taxon>Crotalaria</taxon>
    </lineage>
</organism>
<dbReference type="PANTHER" id="PTHR15217:SF5">
    <property type="entry name" value="PROTEIN OF 37 KDA-LIKE PROTEIN, PUTATIVE-RELATED"/>
    <property type="match status" value="1"/>
</dbReference>
<dbReference type="GO" id="GO:0016556">
    <property type="term" value="P:mRNA modification"/>
    <property type="evidence" value="ECO:0007669"/>
    <property type="project" value="InterPro"/>
</dbReference>
<keyword evidence="7" id="KW-0812">Transmembrane</keyword>
<evidence type="ECO:0000256" key="7">
    <source>
        <dbReference type="SAM" id="Phobius"/>
    </source>
</evidence>
<evidence type="ECO:0000256" key="2">
    <source>
        <dbReference type="ARBA" id="ARBA00010313"/>
    </source>
</evidence>
<keyword evidence="7" id="KW-0472">Membrane</keyword>
<evidence type="ECO:0000313" key="9">
    <source>
        <dbReference type="Proteomes" id="UP001372338"/>
    </source>
</evidence>
<evidence type="ECO:0000256" key="3">
    <source>
        <dbReference type="ARBA" id="ARBA00022664"/>
    </source>
</evidence>
<keyword evidence="6" id="KW-0175">Coiled coil</keyword>
<comment type="subcellular location">
    <subcellularLocation>
        <location evidence="1">Nucleus</location>
    </subcellularLocation>
</comment>
<evidence type="ECO:0000256" key="5">
    <source>
        <dbReference type="ARBA" id="ARBA00023242"/>
    </source>
</evidence>
<keyword evidence="5" id="KW-0539">Nucleus</keyword>
<comment type="similarity">
    <text evidence="2">Belongs to the fl(2)d family.</text>
</comment>